<keyword evidence="5 7" id="KW-0863">Zinc-finger</keyword>
<protein>
    <recommendedName>
        <fullName evidence="2">RING-type E3 ubiquitin transferase</fullName>
        <ecNumber evidence="2">2.3.2.27</ecNumber>
    </recommendedName>
</protein>
<name>D3AZ96_HETP5</name>
<dbReference type="GO" id="GO:0008270">
    <property type="term" value="F:zinc ion binding"/>
    <property type="evidence" value="ECO:0007669"/>
    <property type="project" value="UniProtKB-KW"/>
</dbReference>
<keyword evidence="3" id="KW-0808">Transferase</keyword>
<organism evidence="10 11">
    <name type="scientific">Heterostelium pallidum (strain ATCC 26659 / Pp 5 / PN500)</name>
    <name type="common">Cellular slime mold</name>
    <name type="synonym">Polysphondylium pallidum</name>
    <dbReference type="NCBI Taxonomy" id="670386"/>
    <lineage>
        <taxon>Eukaryota</taxon>
        <taxon>Amoebozoa</taxon>
        <taxon>Evosea</taxon>
        <taxon>Eumycetozoa</taxon>
        <taxon>Dictyostelia</taxon>
        <taxon>Acytosteliales</taxon>
        <taxon>Acytosteliaceae</taxon>
        <taxon>Heterostelium</taxon>
    </lineage>
</organism>
<evidence type="ECO:0000313" key="10">
    <source>
        <dbReference type="EMBL" id="EFA85479.1"/>
    </source>
</evidence>
<evidence type="ECO:0000256" key="4">
    <source>
        <dbReference type="ARBA" id="ARBA00022723"/>
    </source>
</evidence>
<dbReference type="PANTHER" id="PTHR46077">
    <property type="entry name" value="E3 UBIQUITIN-PROTEIN LIGASE TOPORS"/>
    <property type="match status" value="1"/>
</dbReference>
<reference evidence="10 11" key="1">
    <citation type="journal article" date="2011" name="Genome Res.">
        <title>Phylogeny-wide analysis of social amoeba genomes highlights ancient origins for complex intercellular communication.</title>
        <authorList>
            <person name="Heidel A.J."/>
            <person name="Lawal H.M."/>
            <person name="Felder M."/>
            <person name="Schilde C."/>
            <person name="Helps N.R."/>
            <person name="Tunggal B."/>
            <person name="Rivero F."/>
            <person name="John U."/>
            <person name="Schleicher M."/>
            <person name="Eichinger L."/>
            <person name="Platzer M."/>
            <person name="Noegel A.A."/>
            <person name="Schaap P."/>
            <person name="Gloeckner G."/>
        </authorList>
    </citation>
    <scope>NUCLEOTIDE SEQUENCE [LARGE SCALE GENOMIC DNA]</scope>
    <source>
        <strain evidence="11">ATCC 26659 / Pp 5 / PN500</strain>
    </source>
</reference>
<dbReference type="GO" id="GO:0061630">
    <property type="term" value="F:ubiquitin protein ligase activity"/>
    <property type="evidence" value="ECO:0007669"/>
    <property type="project" value="UniProtKB-EC"/>
</dbReference>
<sequence length="245" mass="28116">MTSNNSSNINESESNDSNCSICLSEIENETKVIICNHHFCLKCIQGWIKNKIECPLCKSVSENKYIDVEPPAKPHPSKVEADLACLDHSYFAEEINKLIVMSQAIAFKVENTPSINQTTKVYVNNNNQHDLTLLVSIDETLHRLHGDMEALTPFDPQSMLSEIYSIETTLKDLDRIYNNYNRQASIQKQQNNSRYTPSSSSSKLRSNNNSNDDDDDDYQDDYFEDNDRYYESVDDGKQQRYAKSK</sequence>
<evidence type="ECO:0000313" key="11">
    <source>
        <dbReference type="Proteomes" id="UP000001396"/>
    </source>
</evidence>
<dbReference type="PANTHER" id="PTHR46077:SF5">
    <property type="entry name" value="RING-TYPE DOMAIN-CONTAINING PROTEIN"/>
    <property type="match status" value="1"/>
</dbReference>
<evidence type="ECO:0000256" key="1">
    <source>
        <dbReference type="ARBA" id="ARBA00000900"/>
    </source>
</evidence>
<dbReference type="InParanoid" id="D3AZ96"/>
<dbReference type="SUPFAM" id="SSF57850">
    <property type="entry name" value="RING/U-box"/>
    <property type="match status" value="1"/>
</dbReference>
<comment type="caution">
    <text evidence="10">The sequence shown here is derived from an EMBL/GenBank/DDBJ whole genome shotgun (WGS) entry which is preliminary data.</text>
</comment>
<dbReference type="PROSITE" id="PS50089">
    <property type="entry name" value="ZF_RING_2"/>
    <property type="match status" value="1"/>
</dbReference>
<dbReference type="InterPro" id="IPR013083">
    <property type="entry name" value="Znf_RING/FYVE/PHD"/>
</dbReference>
<dbReference type="Gene3D" id="3.30.40.10">
    <property type="entry name" value="Zinc/RING finger domain, C3HC4 (zinc finger)"/>
    <property type="match status" value="1"/>
</dbReference>
<dbReference type="EC" id="2.3.2.27" evidence="2"/>
<dbReference type="GO" id="GO:0000209">
    <property type="term" value="P:protein polyubiquitination"/>
    <property type="evidence" value="ECO:0007669"/>
    <property type="project" value="TreeGrafter"/>
</dbReference>
<accession>D3AZ96</accession>
<feature type="compositionally biased region" description="Basic and acidic residues" evidence="8">
    <location>
        <begin position="225"/>
        <end position="238"/>
    </location>
</feature>
<gene>
    <name evidence="10" type="ORF">PPL_01436</name>
</gene>
<evidence type="ECO:0000256" key="8">
    <source>
        <dbReference type="SAM" id="MobiDB-lite"/>
    </source>
</evidence>
<evidence type="ECO:0000259" key="9">
    <source>
        <dbReference type="PROSITE" id="PS50089"/>
    </source>
</evidence>
<dbReference type="InterPro" id="IPR001841">
    <property type="entry name" value="Znf_RING"/>
</dbReference>
<evidence type="ECO:0000256" key="6">
    <source>
        <dbReference type="ARBA" id="ARBA00022833"/>
    </source>
</evidence>
<dbReference type="OMA" id="YENAFDP"/>
<comment type="catalytic activity">
    <reaction evidence="1">
        <text>S-ubiquitinyl-[E2 ubiquitin-conjugating enzyme]-L-cysteine + [acceptor protein]-L-lysine = [E2 ubiquitin-conjugating enzyme]-L-cysteine + N(6)-ubiquitinyl-[acceptor protein]-L-lysine.</text>
        <dbReference type="EC" id="2.3.2.27"/>
    </reaction>
</comment>
<dbReference type="RefSeq" id="XP_020437587.1">
    <property type="nucleotide sequence ID" value="XM_020572444.1"/>
</dbReference>
<evidence type="ECO:0000256" key="3">
    <source>
        <dbReference type="ARBA" id="ARBA00022679"/>
    </source>
</evidence>
<dbReference type="Pfam" id="PF13639">
    <property type="entry name" value="zf-RING_2"/>
    <property type="match status" value="1"/>
</dbReference>
<dbReference type="EMBL" id="ADBJ01000007">
    <property type="protein sequence ID" value="EFA85479.1"/>
    <property type="molecule type" value="Genomic_DNA"/>
</dbReference>
<dbReference type="AlphaFoldDB" id="D3AZ96"/>
<dbReference type="GO" id="GO:0006513">
    <property type="term" value="P:protein monoubiquitination"/>
    <property type="evidence" value="ECO:0007669"/>
    <property type="project" value="TreeGrafter"/>
</dbReference>
<dbReference type="Proteomes" id="UP000001396">
    <property type="component" value="Unassembled WGS sequence"/>
</dbReference>
<keyword evidence="4" id="KW-0479">Metal-binding</keyword>
<proteinExistence type="predicted"/>
<dbReference type="PROSITE" id="PS00518">
    <property type="entry name" value="ZF_RING_1"/>
    <property type="match status" value="1"/>
</dbReference>
<evidence type="ECO:0000256" key="2">
    <source>
        <dbReference type="ARBA" id="ARBA00012483"/>
    </source>
</evidence>
<feature type="compositionally biased region" description="Low complexity" evidence="8">
    <location>
        <begin position="191"/>
        <end position="210"/>
    </location>
</feature>
<feature type="region of interest" description="Disordered" evidence="8">
    <location>
        <begin position="183"/>
        <end position="245"/>
    </location>
</feature>
<dbReference type="InterPro" id="IPR017907">
    <property type="entry name" value="Znf_RING_CS"/>
</dbReference>
<evidence type="ECO:0000256" key="7">
    <source>
        <dbReference type="PROSITE-ProRule" id="PRU00175"/>
    </source>
</evidence>
<dbReference type="GeneID" id="31356964"/>
<dbReference type="SMART" id="SM00184">
    <property type="entry name" value="RING"/>
    <property type="match status" value="1"/>
</dbReference>
<evidence type="ECO:0000256" key="5">
    <source>
        <dbReference type="ARBA" id="ARBA00022771"/>
    </source>
</evidence>
<keyword evidence="11" id="KW-1185">Reference proteome</keyword>
<feature type="domain" description="RING-type" evidence="9">
    <location>
        <begin position="19"/>
        <end position="58"/>
    </location>
</feature>
<keyword evidence="6" id="KW-0862">Zinc</keyword>
<feature type="compositionally biased region" description="Acidic residues" evidence="8">
    <location>
        <begin position="211"/>
        <end position="224"/>
    </location>
</feature>
<dbReference type="STRING" id="670386.D3AZ96"/>